<evidence type="ECO:0000256" key="3">
    <source>
        <dbReference type="ARBA" id="ARBA00022448"/>
    </source>
</evidence>
<comment type="subcellular location">
    <subcellularLocation>
        <location evidence="1 10">Cell outer membrane</location>
    </subcellularLocation>
</comment>
<dbReference type="InterPro" id="IPR013356">
    <property type="entry name" value="T2SS_GspD"/>
</dbReference>
<evidence type="ECO:0000256" key="5">
    <source>
        <dbReference type="ARBA" id="ARBA00022692"/>
    </source>
</evidence>
<dbReference type="NCBIfam" id="TIGR02517">
    <property type="entry name" value="type_II_gspD"/>
    <property type="match status" value="1"/>
</dbReference>
<evidence type="ECO:0000256" key="9">
    <source>
        <dbReference type="ARBA" id="ARBA00023237"/>
    </source>
</evidence>
<evidence type="ECO:0000313" key="15">
    <source>
        <dbReference type="Proteomes" id="UP000501237"/>
    </source>
</evidence>
<dbReference type="PANTHER" id="PTHR30332:SF24">
    <property type="entry name" value="SECRETIN GSPD-RELATED"/>
    <property type="match status" value="1"/>
</dbReference>
<keyword evidence="7" id="KW-0653">Protein transport</keyword>
<dbReference type="Proteomes" id="UP000501237">
    <property type="component" value="Chromosome"/>
</dbReference>
<proteinExistence type="inferred from homology"/>
<dbReference type="Pfam" id="PF00263">
    <property type="entry name" value="Secretin"/>
    <property type="match status" value="1"/>
</dbReference>
<dbReference type="InterPro" id="IPR004846">
    <property type="entry name" value="T2SS/T3SS_dom"/>
</dbReference>
<dbReference type="Pfam" id="PF05036">
    <property type="entry name" value="SPOR"/>
    <property type="match status" value="1"/>
</dbReference>
<organism evidence="14 15">
    <name type="scientific">Metapseudomonas otitidis</name>
    <dbReference type="NCBI Taxonomy" id="319939"/>
    <lineage>
        <taxon>Bacteria</taxon>
        <taxon>Pseudomonadati</taxon>
        <taxon>Pseudomonadota</taxon>
        <taxon>Gammaproteobacteria</taxon>
        <taxon>Pseudomonadales</taxon>
        <taxon>Pseudomonadaceae</taxon>
        <taxon>Metapseudomonas</taxon>
    </lineage>
</organism>
<feature type="signal peptide" evidence="12">
    <location>
        <begin position="1"/>
        <end position="25"/>
    </location>
</feature>
<dbReference type="Gene3D" id="3.30.70.1070">
    <property type="entry name" value="Sporulation related repeat"/>
    <property type="match status" value="1"/>
</dbReference>
<dbReference type="InterPro" id="IPR004845">
    <property type="entry name" value="T2SS_GspD_CS"/>
</dbReference>
<dbReference type="Gene3D" id="3.30.1370.120">
    <property type="match status" value="3"/>
</dbReference>
<dbReference type="GO" id="GO:0009279">
    <property type="term" value="C:cell outer membrane"/>
    <property type="evidence" value="ECO:0007669"/>
    <property type="project" value="UniProtKB-SubCell"/>
</dbReference>
<dbReference type="InterPro" id="IPR005644">
    <property type="entry name" value="NolW-like"/>
</dbReference>
<dbReference type="InterPro" id="IPR038591">
    <property type="entry name" value="NolW-like_sf"/>
</dbReference>
<dbReference type="PRINTS" id="PR00811">
    <property type="entry name" value="BCTERIALGSPD"/>
</dbReference>
<evidence type="ECO:0000256" key="11">
    <source>
        <dbReference type="SAM" id="MobiDB-lite"/>
    </source>
</evidence>
<dbReference type="InterPro" id="IPR007730">
    <property type="entry name" value="SPOR-like_dom"/>
</dbReference>
<feature type="compositionally biased region" description="Low complexity" evidence="11">
    <location>
        <begin position="651"/>
        <end position="671"/>
    </location>
</feature>
<evidence type="ECO:0000256" key="4">
    <source>
        <dbReference type="ARBA" id="ARBA00022452"/>
    </source>
</evidence>
<gene>
    <name evidence="14" type="primary">xcpQ_1</name>
    <name evidence="14" type="ORF">PtoMrB4_13290</name>
</gene>
<dbReference type="GO" id="GO:0015627">
    <property type="term" value="C:type II protein secretion system complex"/>
    <property type="evidence" value="ECO:0007669"/>
    <property type="project" value="InterPro"/>
</dbReference>
<accession>A0A679GED4</accession>
<keyword evidence="8" id="KW-0472">Membrane</keyword>
<dbReference type="GO" id="GO:0042834">
    <property type="term" value="F:peptidoglycan binding"/>
    <property type="evidence" value="ECO:0007669"/>
    <property type="project" value="InterPro"/>
</dbReference>
<dbReference type="Pfam" id="PF03958">
    <property type="entry name" value="Secretin_N"/>
    <property type="match status" value="3"/>
</dbReference>
<evidence type="ECO:0000256" key="12">
    <source>
        <dbReference type="SAM" id="SignalP"/>
    </source>
</evidence>
<dbReference type="PANTHER" id="PTHR30332">
    <property type="entry name" value="PROBABLE GENERAL SECRETION PATHWAY PROTEIN D"/>
    <property type="match status" value="1"/>
</dbReference>
<feature type="compositionally biased region" description="Pro residues" evidence="11">
    <location>
        <begin position="672"/>
        <end position="684"/>
    </location>
</feature>
<dbReference type="InterPro" id="IPR050810">
    <property type="entry name" value="Bact_Secretion_Sys_Channel"/>
</dbReference>
<evidence type="ECO:0000313" key="14">
    <source>
        <dbReference type="EMBL" id="BCA27352.1"/>
    </source>
</evidence>
<dbReference type="InterPro" id="IPR049371">
    <property type="entry name" value="GspD-like_N0"/>
</dbReference>
<keyword evidence="6 12" id="KW-0732">Signal</keyword>
<feature type="compositionally biased region" description="Pro residues" evidence="11">
    <location>
        <begin position="636"/>
        <end position="650"/>
    </location>
</feature>
<sequence length="773" mass="82484">MSLCLPRRLARLAWACLLLCPLLWAEPASQDGEERWTINMRDADIRDFTEQVASISGQTLVLDPRVKGQVTVISESPLTLSEVYQLFLSVMSTHGYSVVTQGNQARIVPDVEGRSVANSPVGSGPETLETRLLQVQQTPVNELLPLIRPLVPQNGHLAAIPSSNSLIVSDKRANIERLIALIAQVDSAGANDSVFYDLKHAWARDVAAMLQESLRRGQPAGNGNAQVIADPRTNRLLLLGPPEARERLLKMARQLDTQPVRSANTRVVRLRHGDAKDLAKTLSDLSEQLRGTASPTTTQAPVLIRADEGINALILMAEPDMVAQLEDLVHQLDVPRAQVLVEAAIVEMSGDVSEALGVQWAIDGRSDSGPIGGSNFSNTGLSVGTLLGAIDAKTPVSLPDGAIVGIGNKNFGALITALSANGNSNLLSTPSLLTLDNQKAEILVGQNVPFQTGSYTTDAAGANNPFTTIERKDVGVTLKVTPHINEGGTLRLVIEQEISSIAPSTGAASRAVDLVTNKRMIKSTVLADNGQVIVLGGLIQDDVTRSESKVPLLGDMPLVGGLFRSSKDVNVKRNLMVFLRPSVVRDGNRLADLSQEKYLDLRQQAAGPNAQRSLPQEPAQLFKSTRSAAPVATAPAPTPAPAPKPAPAPAQPYAAPAETPLQRSAQPVAATTPPPAQPPAPAAPAQPAAALAPAPAAPQRYSINLIEGSSEQYMRALMARHPGAPLRIQHSQRNGQDWYRMFYGEYSQADLAERALRDLPATLPSHRGRVMAL</sequence>
<keyword evidence="5" id="KW-0812">Transmembrane</keyword>
<keyword evidence="9" id="KW-0998">Cell outer membrane</keyword>
<evidence type="ECO:0000256" key="1">
    <source>
        <dbReference type="ARBA" id="ARBA00004442"/>
    </source>
</evidence>
<dbReference type="AlphaFoldDB" id="A0A679GED4"/>
<dbReference type="PROSITE" id="PS51724">
    <property type="entry name" value="SPOR"/>
    <property type="match status" value="1"/>
</dbReference>
<comment type="similarity">
    <text evidence="2">Belongs to the bacterial secretin family. GSP D subfamily.</text>
</comment>
<evidence type="ECO:0000256" key="7">
    <source>
        <dbReference type="ARBA" id="ARBA00022927"/>
    </source>
</evidence>
<reference evidence="14 15" key="1">
    <citation type="journal article" date="2020" name="Microbiol. Resour. Announc.">
        <title>Complete genome sequence of Pseudomonas otitidis strain MrB4, isolated from Lake Biwa in Japan.</title>
        <authorList>
            <person name="Miyazaki K."/>
            <person name="Hase E."/>
            <person name="Maruya T."/>
        </authorList>
    </citation>
    <scope>NUCLEOTIDE SEQUENCE [LARGE SCALE GENOMIC DNA]</scope>
    <source>
        <strain evidence="14 15">MrB4</strain>
    </source>
</reference>
<evidence type="ECO:0000256" key="6">
    <source>
        <dbReference type="ARBA" id="ARBA00022729"/>
    </source>
</evidence>
<dbReference type="GO" id="GO:0015628">
    <property type="term" value="P:protein secretion by the type II secretion system"/>
    <property type="evidence" value="ECO:0007669"/>
    <property type="project" value="InterPro"/>
</dbReference>
<dbReference type="RefSeq" id="WP_172432842.1">
    <property type="nucleotide sequence ID" value="NZ_AP022642.1"/>
</dbReference>
<name>A0A679GED4_9GAMM</name>
<evidence type="ECO:0000259" key="13">
    <source>
        <dbReference type="PROSITE" id="PS51724"/>
    </source>
</evidence>
<dbReference type="InterPro" id="IPR036680">
    <property type="entry name" value="SPOR-like_sf"/>
</dbReference>
<feature type="region of interest" description="Disordered" evidence="11">
    <location>
        <begin position="620"/>
        <end position="693"/>
    </location>
</feature>
<dbReference type="GeneID" id="57396545"/>
<protein>
    <submittedName>
        <fullName evidence="14">Type II secretion system protein D</fullName>
    </submittedName>
</protein>
<dbReference type="InterPro" id="IPR001775">
    <property type="entry name" value="GspD/PilQ"/>
</dbReference>
<feature type="domain" description="SPOR" evidence="13">
    <location>
        <begin position="695"/>
        <end position="773"/>
    </location>
</feature>
<evidence type="ECO:0000256" key="2">
    <source>
        <dbReference type="ARBA" id="ARBA00006980"/>
    </source>
</evidence>
<dbReference type="EMBL" id="AP022642">
    <property type="protein sequence ID" value="BCA27352.1"/>
    <property type="molecule type" value="Genomic_DNA"/>
</dbReference>
<dbReference type="Pfam" id="PF21305">
    <property type="entry name" value="type_II_gspD_N0"/>
    <property type="match status" value="1"/>
</dbReference>
<dbReference type="KEGG" id="poj:PtoMrB4_13290"/>
<evidence type="ECO:0000256" key="8">
    <source>
        <dbReference type="ARBA" id="ARBA00023136"/>
    </source>
</evidence>
<evidence type="ECO:0000256" key="10">
    <source>
        <dbReference type="RuleBase" id="RU004004"/>
    </source>
</evidence>
<dbReference type="PROSITE" id="PS00875">
    <property type="entry name" value="T2SP_D"/>
    <property type="match status" value="1"/>
</dbReference>
<feature type="chain" id="PRO_5025358874" evidence="12">
    <location>
        <begin position="26"/>
        <end position="773"/>
    </location>
</feature>
<keyword evidence="3 10" id="KW-0813">Transport</keyword>
<keyword evidence="4" id="KW-1134">Transmembrane beta strand</keyword>
<dbReference type="FunFam" id="3.30.1370.120:FF:000011">
    <property type="entry name" value="Type II secretion system protein"/>
    <property type="match status" value="1"/>
</dbReference>